<evidence type="ECO:0000256" key="1">
    <source>
        <dbReference type="ARBA" id="ARBA00022553"/>
    </source>
</evidence>
<dbReference type="STRING" id="652787.SAMN05216490_0480"/>
<evidence type="ECO:0000313" key="7">
    <source>
        <dbReference type="EMBL" id="SDS06918.1"/>
    </source>
</evidence>
<evidence type="ECO:0000256" key="4">
    <source>
        <dbReference type="PIRSR" id="PIRSR031924-50"/>
    </source>
</evidence>
<dbReference type="EMBL" id="LT629740">
    <property type="protein sequence ID" value="SDS06918.1"/>
    <property type="molecule type" value="Genomic_DNA"/>
</dbReference>
<dbReference type="SUPFAM" id="SSF53649">
    <property type="entry name" value="Alkaline phosphatase-like"/>
    <property type="match status" value="1"/>
</dbReference>
<dbReference type="InterPro" id="IPR002591">
    <property type="entry name" value="Phosphodiest/P_Trfase"/>
</dbReference>
<dbReference type="OrthoDB" id="9766127at2"/>
<keyword evidence="3 6" id="KW-0732">Signal</keyword>
<dbReference type="InterPro" id="IPR017850">
    <property type="entry name" value="Alkaline_phosphatase_core_sf"/>
</dbReference>
<keyword evidence="1 4" id="KW-0597">Phosphoprotein</keyword>
<dbReference type="PANTHER" id="PTHR10151:SF120">
    <property type="entry name" value="BIS(5'-ADENOSYL)-TRIPHOSPHATASE"/>
    <property type="match status" value="1"/>
</dbReference>
<keyword evidence="8" id="KW-1185">Reference proteome</keyword>
<feature type="binding site" evidence="5">
    <location>
        <position position="112"/>
    </location>
    <ligand>
        <name>substrate</name>
    </ligand>
</feature>
<evidence type="ECO:0000256" key="2">
    <source>
        <dbReference type="ARBA" id="ARBA00022723"/>
    </source>
</evidence>
<dbReference type="RefSeq" id="WP_091368681.1">
    <property type="nucleotide sequence ID" value="NZ_LT629740.1"/>
</dbReference>
<organism evidence="7 8">
    <name type="scientific">Mucilaginibacter mallensis</name>
    <dbReference type="NCBI Taxonomy" id="652787"/>
    <lineage>
        <taxon>Bacteria</taxon>
        <taxon>Pseudomonadati</taxon>
        <taxon>Bacteroidota</taxon>
        <taxon>Sphingobacteriia</taxon>
        <taxon>Sphingobacteriales</taxon>
        <taxon>Sphingobacteriaceae</taxon>
        <taxon>Mucilaginibacter</taxon>
    </lineage>
</organism>
<feature type="chain" id="PRO_5009256212" evidence="6">
    <location>
        <begin position="21"/>
        <end position="563"/>
    </location>
</feature>
<sequence length="563" mass="62094">MKIKYLLFLAFSCTVLTVSAQTKKKKTTTTVTTDPAALPRPKLVVGIVVDQMRWDYLYRFYDRYQNNGFKRLLNEGFSCENTQVDYIPTFTGPGHSCIYTGSVPAIHGIAGNDYIIQATGKSMYCAEDTSVQTVGSASKAGQMSPRNLLTTTVTDELRLATNFRSKVIGIALKDRGGILPAGHTANAAYWFDDKTGNWITSTYYMQDLPQWAKDFNDQKLAETYLKLDWNTLYPIDTYIQSTPDNSKYEGKFKGTDAPTLPVKTSALYKSAGLGLIRSTPYGNTITLDMAVAAINGEELGQHDVTDFLAMSLSSPDYIGHQFGINAVEIEDTYLRLDREIANFLTFLDAKVGKGNYTVFLTADHGAAHNTAFLNDHNIPAGTWDEAATLKDLNKVLLDKFKVDSLVISLGNYQVNLNYRILNYLHLDEDAVKKECIKYLQKLPYVAFAVDMAKAQSANIPEQLRTRIINGYSAKNSGAIQIILDPAWFTGHGSGDGGPTGTTHGTWNPYDNHIPLVFMGWGINHGSATRETHMTDIAPTIAALLHIQAPNGSIGVPISEVIKK</sequence>
<protein>
    <submittedName>
        <fullName evidence="7">Type I phosphodiesterase / nucleotide pyrophosphatase</fullName>
    </submittedName>
</protein>
<accession>A0A1H1P6L7</accession>
<reference evidence="7 8" key="1">
    <citation type="submission" date="2016-10" db="EMBL/GenBank/DDBJ databases">
        <authorList>
            <person name="de Groot N.N."/>
        </authorList>
    </citation>
    <scope>NUCLEOTIDE SEQUENCE [LARGE SCALE GENOMIC DNA]</scope>
    <source>
        <strain evidence="7 8">MP1X4</strain>
    </source>
</reference>
<dbReference type="InterPro" id="IPR026263">
    <property type="entry name" value="Alkaline_phosphatase_prok"/>
</dbReference>
<dbReference type="Gene3D" id="3.30.1360.150">
    <property type="match status" value="1"/>
</dbReference>
<feature type="active site" description="Phosphothreonine intermediate" evidence="4">
    <location>
        <position position="91"/>
    </location>
</feature>
<name>A0A1H1P6L7_MUCMA</name>
<evidence type="ECO:0000313" key="8">
    <source>
        <dbReference type="Proteomes" id="UP000199679"/>
    </source>
</evidence>
<proteinExistence type="predicted"/>
<dbReference type="Proteomes" id="UP000199679">
    <property type="component" value="Chromosome I"/>
</dbReference>
<dbReference type="AlphaFoldDB" id="A0A1H1P6L7"/>
<gene>
    <name evidence="7" type="ORF">SAMN05216490_0480</name>
</gene>
<dbReference type="GO" id="GO:0004035">
    <property type="term" value="F:alkaline phosphatase activity"/>
    <property type="evidence" value="ECO:0007669"/>
    <property type="project" value="InterPro"/>
</dbReference>
<dbReference type="GO" id="GO:0046872">
    <property type="term" value="F:metal ion binding"/>
    <property type="evidence" value="ECO:0007669"/>
    <property type="project" value="UniProtKB-KW"/>
</dbReference>
<dbReference type="PIRSF" id="PIRSF031924">
    <property type="entry name" value="Pi-irrepressible_AP"/>
    <property type="match status" value="1"/>
</dbReference>
<feature type="binding site" evidence="5">
    <location>
        <begin position="173"/>
        <end position="175"/>
    </location>
    <ligand>
        <name>substrate</name>
    </ligand>
</feature>
<dbReference type="Gene3D" id="3.40.720.10">
    <property type="entry name" value="Alkaline Phosphatase, subunit A"/>
    <property type="match status" value="1"/>
</dbReference>
<feature type="signal peptide" evidence="6">
    <location>
        <begin position="1"/>
        <end position="20"/>
    </location>
</feature>
<dbReference type="Pfam" id="PF01663">
    <property type="entry name" value="Phosphodiest"/>
    <property type="match status" value="1"/>
</dbReference>
<dbReference type="PANTHER" id="PTHR10151">
    <property type="entry name" value="ECTONUCLEOTIDE PYROPHOSPHATASE/PHOSPHODIESTERASE"/>
    <property type="match status" value="1"/>
</dbReference>
<dbReference type="NCBIfam" id="NF042991">
    <property type="entry name" value="alk_phos_PafA"/>
    <property type="match status" value="1"/>
</dbReference>
<evidence type="ECO:0000256" key="6">
    <source>
        <dbReference type="SAM" id="SignalP"/>
    </source>
</evidence>
<evidence type="ECO:0000256" key="5">
    <source>
        <dbReference type="PIRSR" id="PIRSR031924-51"/>
    </source>
</evidence>
<evidence type="ECO:0000256" key="3">
    <source>
        <dbReference type="ARBA" id="ARBA00022729"/>
    </source>
</evidence>
<keyword evidence="2" id="KW-0479">Metal-binding</keyword>
<dbReference type="CDD" id="cd16016">
    <property type="entry name" value="AP-SPAP"/>
    <property type="match status" value="1"/>
</dbReference>